<evidence type="ECO:0000313" key="2">
    <source>
        <dbReference type="Proteomes" id="UP001199642"/>
    </source>
</evidence>
<organism evidence="1 2">
    <name type="scientific">Microbacterium resistens</name>
    <dbReference type="NCBI Taxonomy" id="156977"/>
    <lineage>
        <taxon>Bacteria</taxon>
        <taxon>Bacillati</taxon>
        <taxon>Actinomycetota</taxon>
        <taxon>Actinomycetes</taxon>
        <taxon>Micrococcales</taxon>
        <taxon>Microbacteriaceae</taxon>
        <taxon>Microbacterium</taxon>
    </lineage>
</organism>
<keyword evidence="2" id="KW-1185">Reference proteome</keyword>
<accession>A0ABY3RQV2</accession>
<protein>
    <submittedName>
        <fullName evidence="1">Uncharacterized protein</fullName>
    </submittedName>
</protein>
<proteinExistence type="predicted"/>
<dbReference type="EMBL" id="CP082781">
    <property type="protein sequence ID" value="UGS25260.1"/>
    <property type="molecule type" value="Genomic_DNA"/>
</dbReference>
<dbReference type="RefSeq" id="WP_231819174.1">
    <property type="nucleotide sequence ID" value="NZ_CP082781.1"/>
</dbReference>
<reference evidence="1 2" key="1">
    <citation type="submission" date="2023-01" db="EMBL/GenBank/DDBJ databases">
        <title>Characterization of estradiol degrading bacteria Microbacterium sp. MZT7 and reveal degrading genes through genome analysis.</title>
        <authorList>
            <person name="Hao P."/>
            <person name="Gao Y."/>
        </authorList>
    </citation>
    <scope>NUCLEOTIDE SEQUENCE [LARGE SCALE GENOMIC DNA]</scope>
    <source>
        <strain evidence="1 2">MZT7</strain>
    </source>
</reference>
<gene>
    <name evidence="1" type="ORF">K8F61_11225</name>
</gene>
<name>A0ABY3RQV2_9MICO</name>
<dbReference type="Proteomes" id="UP001199642">
    <property type="component" value="Chromosome"/>
</dbReference>
<sequence>MSATRLVVAYNGADAGLGNRLRVTLGAARYARFLDARFGYVWPRGPLFEPAFTDLWEWREGMRVSRAASRAVGLLSGYVGNRLTEAPRRAVLQIRTGAELVLPPEAGSWTDDLRALRPVDEIARTVHRLHGGLASAPYVGVQLRVHRVSHRETTQTSPVSWFTERMHAILAERPGTRFYLSCDVPEVKRTLLQQFPTAVAHEVDAPYNSTAAVRAAIVDLYLLAASSRLLGPHHSSFIEMAQFLGDLRVPTDKPTEPAADTRAWWTLPPATDPLRPADRAPRAA</sequence>
<evidence type="ECO:0000313" key="1">
    <source>
        <dbReference type="EMBL" id="UGS25260.1"/>
    </source>
</evidence>
<dbReference type="Gene3D" id="3.40.50.11350">
    <property type="match status" value="1"/>
</dbReference>